<organism evidence="1 2">
    <name type="scientific">Actinacidiphila glaucinigra</name>
    <dbReference type="NCBI Taxonomy" id="235986"/>
    <lineage>
        <taxon>Bacteria</taxon>
        <taxon>Bacillati</taxon>
        <taxon>Actinomycetota</taxon>
        <taxon>Actinomycetes</taxon>
        <taxon>Kitasatosporales</taxon>
        <taxon>Streptomycetaceae</taxon>
        <taxon>Actinacidiphila</taxon>
    </lineage>
</organism>
<sequence>MTATGAADQSGRINAGVHAVSRWIDAHPDNRDRDPEALLWGRVTKVGEEAGEVIAALVGATGHNPCKGRSATMADVQRELFDVAMTALCAVAHLHRPDACQPDVVGLLAAHVDEVAARAGLTHNDSPPARPSR</sequence>
<dbReference type="InterPro" id="IPR044548">
    <property type="entry name" value="AF0060_NTP-PPase_MazG-like"/>
</dbReference>
<dbReference type="SUPFAM" id="SSF101386">
    <property type="entry name" value="all-alpha NTP pyrophosphatases"/>
    <property type="match status" value="1"/>
</dbReference>
<evidence type="ECO:0000313" key="1">
    <source>
        <dbReference type="EMBL" id="SNT59837.1"/>
    </source>
</evidence>
<dbReference type="CDD" id="cd11533">
    <property type="entry name" value="NTP-PPase_Af0060_like"/>
    <property type="match status" value="1"/>
</dbReference>
<evidence type="ECO:0000313" key="2">
    <source>
        <dbReference type="Proteomes" id="UP000198280"/>
    </source>
</evidence>
<protein>
    <recommendedName>
        <fullName evidence="3">NTP pyrophosphohydrolase MazG putative catalytic core domain-containing protein</fullName>
    </recommendedName>
</protein>
<keyword evidence="2" id="KW-1185">Reference proteome</keyword>
<evidence type="ECO:0008006" key="3">
    <source>
        <dbReference type="Google" id="ProtNLM"/>
    </source>
</evidence>
<proteinExistence type="predicted"/>
<dbReference type="EMBL" id="FZOF01000058">
    <property type="protein sequence ID" value="SNT59837.1"/>
    <property type="molecule type" value="Genomic_DNA"/>
</dbReference>
<reference evidence="1 2" key="1">
    <citation type="submission" date="2017-06" db="EMBL/GenBank/DDBJ databases">
        <authorList>
            <person name="Kim H.J."/>
            <person name="Triplett B.A."/>
        </authorList>
    </citation>
    <scope>NUCLEOTIDE SEQUENCE [LARGE SCALE GENOMIC DNA]</scope>
    <source>
        <strain evidence="1 2">CGMCC 4.1858</strain>
    </source>
</reference>
<accession>A0A239NY78</accession>
<gene>
    <name evidence="1" type="ORF">SAMN05216252_1581</name>
</gene>
<dbReference type="RefSeq" id="WP_245939371.1">
    <property type="nucleotide sequence ID" value="NZ_FZOF01000058.1"/>
</dbReference>
<dbReference type="AlphaFoldDB" id="A0A239NY78"/>
<dbReference type="Proteomes" id="UP000198280">
    <property type="component" value="Unassembled WGS sequence"/>
</dbReference>
<name>A0A239NY78_9ACTN</name>